<gene>
    <name evidence="2" type="ORF">GOB87_00885</name>
</gene>
<accession>A0A967EGI3</accession>
<keyword evidence="1" id="KW-0472">Membrane</keyword>
<name>A0A967EGI3_9PROT</name>
<feature type="transmembrane region" description="Helical" evidence="1">
    <location>
        <begin position="107"/>
        <end position="131"/>
    </location>
</feature>
<organism evidence="2 3">
    <name type="scientific">Acetobacter estunensis</name>
    <dbReference type="NCBI Taxonomy" id="104097"/>
    <lineage>
        <taxon>Bacteria</taxon>
        <taxon>Pseudomonadati</taxon>
        <taxon>Pseudomonadota</taxon>
        <taxon>Alphaproteobacteria</taxon>
        <taxon>Acetobacterales</taxon>
        <taxon>Acetobacteraceae</taxon>
        <taxon>Acetobacter</taxon>
    </lineage>
</organism>
<protein>
    <submittedName>
        <fullName evidence="2">Uncharacterized protein</fullName>
    </submittedName>
</protein>
<proteinExistence type="predicted"/>
<dbReference type="AlphaFoldDB" id="A0A967EGI3"/>
<reference evidence="2" key="1">
    <citation type="submission" date="2019-11" db="EMBL/GenBank/DDBJ databases">
        <title>Description of new Acetobacter species.</title>
        <authorList>
            <person name="Cleenwerck I."/>
            <person name="Sombolestani A.S."/>
        </authorList>
    </citation>
    <scope>NUCLEOTIDE SEQUENCE</scope>
    <source>
        <strain evidence="2">LMG 1626</strain>
    </source>
</reference>
<keyword evidence="1" id="KW-1133">Transmembrane helix</keyword>
<evidence type="ECO:0000313" key="3">
    <source>
        <dbReference type="Proteomes" id="UP000597459"/>
    </source>
</evidence>
<keyword evidence="1" id="KW-0812">Transmembrane</keyword>
<comment type="caution">
    <text evidence="2">The sequence shown here is derived from an EMBL/GenBank/DDBJ whole genome shotgun (WGS) entry which is preliminary data.</text>
</comment>
<dbReference type="Proteomes" id="UP000597459">
    <property type="component" value="Unassembled WGS sequence"/>
</dbReference>
<evidence type="ECO:0000313" key="2">
    <source>
        <dbReference type="EMBL" id="NHO52522.1"/>
    </source>
</evidence>
<dbReference type="EMBL" id="WOTH01000001">
    <property type="protein sequence ID" value="NHO52522.1"/>
    <property type="molecule type" value="Genomic_DNA"/>
</dbReference>
<feature type="transmembrane region" description="Helical" evidence="1">
    <location>
        <begin position="6"/>
        <end position="29"/>
    </location>
</feature>
<feature type="transmembrane region" description="Helical" evidence="1">
    <location>
        <begin position="81"/>
        <end position="100"/>
    </location>
</feature>
<sequence length="151" mass="15981">MQRIIVAFSCACMMATLLVPGLISGFLLLFRSTLEALFLPFRLLFGLALWLTTGNDIGNAVSEVGRSSTQTDPSWALLHDYLPALLIAAGLLLFIVASGAGRRQPTLLWSCLSLHGGAGVLIGTPVAALLLPALCTEAVALYAIRNQPDSD</sequence>
<keyword evidence="3" id="KW-1185">Reference proteome</keyword>
<evidence type="ECO:0000256" key="1">
    <source>
        <dbReference type="SAM" id="Phobius"/>
    </source>
</evidence>